<name>A0A329Y2P8_RHITR</name>
<gene>
    <name evidence="1" type="ORF">DQ393_30460</name>
</gene>
<organism evidence="1 2">
    <name type="scientific">Rhizobium tropici</name>
    <dbReference type="NCBI Taxonomy" id="398"/>
    <lineage>
        <taxon>Bacteria</taxon>
        <taxon>Pseudomonadati</taxon>
        <taxon>Pseudomonadota</taxon>
        <taxon>Alphaproteobacteria</taxon>
        <taxon>Hyphomicrobiales</taxon>
        <taxon>Rhizobiaceae</taxon>
        <taxon>Rhizobium/Agrobacterium group</taxon>
        <taxon>Rhizobium</taxon>
    </lineage>
</organism>
<proteinExistence type="predicted"/>
<reference evidence="1 2" key="1">
    <citation type="submission" date="2018-06" db="EMBL/GenBank/DDBJ databases">
        <title>Whole Genome Sequence of an efficient microsymbiont, Rhizobium tropici.</title>
        <authorList>
            <person name="Srinivasan R."/>
            <person name="Singh H.V."/>
            <person name="Srivastava R."/>
            <person name="Kumari B."/>
            <person name="Radhakrishna A."/>
        </authorList>
    </citation>
    <scope>NUCLEOTIDE SEQUENCE [LARGE SCALE GENOMIC DNA]</scope>
    <source>
        <strain evidence="1 2">IGFRI Rhizo-19</strain>
    </source>
</reference>
<evidence type="ECO:0000313" key="2">
    <source>
        <dbReference type="Proteomes" id="UP000251205"/>
    </source>
</evidence>
<dbReference type="AlphaFoldDB" id="A0A329Y2P8"/>
<dbReference type="EMBL" id="QMKK01000058">
    <property type="protein sequence ID" value="RAX37723.1"/>
    <property type="molecule type" value="Genomic_DNA"/>
</dbReference>
<accession>A0A329Y2P8</accession>
<comment type="caution">
    <text evidence="1">The sequence shown here is derived from an EMBL/GenBank/DDBJ whole genome shotgun (WGS) entry which is preliminary data.</text>
</comment>
<sequence length="68" mass="7592">MLSVSIAVRTGGTIELQSGIFDDKEAAALISLMTRSSQVEATDIIHETRRWGICRRRADNFEVLTKIL</sequence>
<dbReference type="Proteomes" id="UP000251205">
    <property type="component" value="Unassembled WGS sequence"/>
</dbReference>
<evidence type="ECO:0000313" key="1">
    <source>
        <dbReference type="EMBL" id="RAX37723.1"/>
    </source>
</evidence>
<protein>
    <submittedName>
        <fullName evidence="1">Uncharacterized protein</fullName>
    </submittedName>
</protein>